<dbReference type="PANTHER" id="PTHR43317">
    <property type="entry name" value="THERMOSPERMINE SYNTHASE ACAULIS5"/>
    <property type="match status" value="1"/>
</dbReference>
<dbReference type="eggNOG" id="COG4262">
    <property type="taxonomic scope" value="Bacteria"/>
</dbReference>
<gene>
    <name evidence="2" type="ordered locus">Desaci_1397</name>
</gene>
<organism evidence="2 3">
    <name type="scientific">Desulfosporosinus acidiphilus (strain DSM 22704 / JCM 16185 / SJ4)</name>
    <dbReference type="NCBI Taxonomy" id="646529"/>
    <lineage>
        <taxon>Bacteria</taxon>
        <taxon>Bacillati</taxon>
        <taxon>Bacillota</taxon>
        <taxon>Clostridia</taxon>
        <taxon>Eubacteriales</taxon>
        <taxon>Desulfitobacteriaceae</taxon>
        <taxon>Desulfosporosinus</taxon>
    </lineage>
</organism>
<dbReference type="AlphaFoldDB" id="I4D3P6"/>
<name>I4D3P6_DESAJ</name>
<dbReference type="Proteomes" id="UP000002892">
    <property type="component" value="Chromosome"/>
</dbReference>
<evidence type="ECO:0000313" key="2">
    <source>
        <dbReference type="EMBL" id="AFM40420.1"/>
    </source>
</evidence>
<dbReference type="OrthoDB" id="9793351at2"/>
<dbReference type="InterPro" id="IPR029063">
    <property type="entry name" value="SAM-dependent_MTases_sf"/>
</dbReference>
<proteinExistence type="predicted"/>
<dbReference type="EMBL" id="CP003639">
    <property type="protein sequence ID" value="AFM40420.1"/>
    <property type="molecule type" value="Genomic_DNA"/>
</dbReference>
<protein>
    <submittedName>
        <fullName evidence="2">Spermidine synthase</fullName>
    </submittedName>
</protein>
<dbReference type="CDD" id="cd02440">
    <property type="entry name" value="AdoMet_MTases"/>
    <property type="match status" value="1"/>
</dbReference>
<accession>I4D3P6</accession>
<dbReference type="SUPFAM" id="SSF53335">
    <property type="entry name" value="S-adenosyl-L-methionine-dependent methyltransferases"/>
    <property type="match status" value="1"/>
</dbReference>
<evidence type="ECO:0000256" key="1">
    <source>
        <dbReference type="ARBA" id="ARBA00023115"/>
    </source>
</evidence>
<reference evidence="2 3" key="1">
    <citation type="journal article" date="2012" name="J. Bacteriol.">
        <title>Complete genome sequences of Desulfosporosinus orientis DSM765T, Desulfosporosinus youngiae DSM17734T, Desulfosporosinus meridiei DSM13257T, and Desulfosporosinus acidiphilus DSM22704T.</title>
        <authorList>
            <person name="Pester M."/>
            <person name="Brambilla E."/>
            <person name="Alazard D."/>
            <person name="Rattei T."/>
            <person name="Weinmaier T."/>
            <person name="Han J."/>
            <person name="Lucas S."/>
            <person name="Lapidus A."/>
            <person name="Cheng J.F."/>
            <person name="Goodwin L."/>
            <person name="Pitluck S."/>
            <person name="Peters L."/>
            <person name="Ovchinnikova G."/>
            <person name="Teshima H."/>
            <person name="Detter J.C."/>
            <person name="Han C.S."/>
            <person name="Tapia R."/>
            <person name="Land M.L."/>
            <person name="Hauser L."/>
            <person name="Kyrpides N.C."/>
            <person name="Ivanova N.N."/>
            <person name="Pagani I."/>
            <person name="Huntmann M."/>
            <person name="Wei C.L."/>
            <person name="Davenport K.W."/>
            <person name="Daligault H."/>
            <person name="Chain P.S."/>
            <person name="Chen A."/>
            <person name="Mavromatis K."/>
            <person name="Markowitz V."/>
            <person name="Szeto E."/>
            <person name="Mikhailova N."/>
            <person name="Pati A."/>
            <person name="Wagner M."/>
            <person name="Woyke T."/>
            <person name="Ollivier B."/>
            <person name="Klenk H.P."/>
            <person name="Spring S."/>
            <person name="Loy A."/>
        </authorList>
    </citation>
    <scope>NUCLEOTIDE SEQUENCE [LARGE SCALE GENOMIC DNA]</scope>
    <source>
        <strain evidence="3">DSM 22704 / JCM 16185 / SJ4</strain>
    </source>
</reference>
<keyword evidence="1" id="KW-0620">Polyamine biosynthesis</keyword>
<sequence length="219" mass="25460">MQNDIKVIERCITQRGELQLQKRNQDYEIISNGVFLMSTYNGDSERKLVSMALKFSSNPQKVLVAGLGVGYSLQEMLDETEVKEVVVLELEAKIIEWNYNYFSPLMGNYLKDSRIRIIQQDLLTWLDSAEDKFDTVCIDIDNGPEWTVMESNCRLYTEKGLYSLSKILNPYGVVSFWSSSSSVNFHNRLKQYFCNVKEYQVQSMRGAPDYIYLGQNYKR</sequence>
<dbReference type="Pfam" id="PF01564">
    <property type="entry name" value="Spermine_synth"/>
    <property type="match status" value="1"/>
</dbReference>
<dbReference type="GO" id="GO:0006596">
    <property type="term" value="P:polyamine biosynthetic process"/>
    <property type="evidence" value="ECO:0007669"/>
    <property type="project" value="UniProtKB-KW"/>
</dbReference>
<dbReference type="KEGG" id="dai:Desaci_1397"/>
<keyword evidence="3" id="KW-1185">Reference proteome</keyword>
<dbReference type="HOGENOM" id="CLU_101666_0_0_9"/>
<dbReference type="PANTHER" id="PTHR43317:SF3">
    <property type="entry name" value="BLR2883 PROTEIN"/>
    <property type="match status" value="1"/>
</dbReference>
<dbReference type="Gene3D" id="3.40.50.150">
    <property type="entry name" value="Vaccinia Virus protein VP39"/>
    <property type="match status" value="1"/>
</dbReference>
<evidence type="ECO:0000313" key="3">
    <source>
        <dbReference type="Proteomes" id="UP000002892"/>
    </source>
</evidence>
<dbReference type="STRING" id="646529.Desaci_1397"/>